<organism evidence="1 2">
    <name type="scientific">Enterocloster bolteae</name>
    <dbReference type="NCBI Taxonomy" id="208479"/>
    <lineage>
        <taxon>Bacteria</taxon>
        <taxon>Bacillati</taxon>
        <taxon>Bacillota</taxon>
        <taxon>Clostridia</taxon>
        <taxon>Lachnospirales</taxon>
        <taxon>Lachnospiraceae</taxon>
        <taxon>Enterocloster</taxon>
    </lineage>
</organism>
<protein>
    <submittedName>
        <fullName evidence="1">Uncharacterized protein</fullName>
    </submittedName>
</protein>
<dbReference type="EMBL" id="QRZM01000012">
    <property type="protein sequence ID" value="RGV72848.1"/>
    <property type="molecule type" value="Genomic_DNA"/>
</dbReference>
<proteinExistence type="predicted"/>
<gene>
    <name evidence="1" type="ORF">DWW02_22865</name>
</gene>
<evidence type="ECO:0000313" key="1">
    <source>
        <dbReference type="EMBL" id="RGV72848.1"/>
    </source>
</evidence>
<name>A0A412YYX4_9FIRM</name>
<accession>A0A412YYX4</accession>
<evidence type="ECO:0000313" key="2">
    <source>
        <dbReference type="Proteomes" id="UP000284543"/>
    </source>
</evidence>
<sequence length="105" mass="11977">MKNEFYTLLMVSGCKKTLKGFSNTDNHGDFLLFPMEFSPFFSIGTFLESPTGPIRINEMGEFLIFKTNMLRLYYKPLPLLPSSNRPVSCLKSSRITSLLPCPPKF</sequence>
<dbReference type="AlphaFoldDB" id="A0A412YYX4"/>
<dbReference type="Proteomes" id="UP000284543">
    <property type="component" value="Unassembled WGS sequence"/>
</dbReference>
<reference evidence="1 2" key="1">
    <citation type="submission" date="2018-08" db="EMBL/GenBank/DDBJ databases">
        <title>A genome reference for cultivated species of the human gut microbiota.</title>
        <authorList>
            <person name="Zou Y."/>
            <person name="Xue W."/>
            <person name="Luo G."/>
        </authorList>
    </citation>
    <scope>NUCLEOTIDE SEQUENCE [LARGE SCALE GENOMIC DNA]</scope>
    <source>
        <strain evidence="1 2">AF14-18</strain>
    </source>
</reference>
<comment type="caution">
    <text evidence="1">The sequence shown here is derived from an EMBL/GenBank/DDBJ whole genome shotgun (WGS) entry which is preliminary data.</text>
</comment>
<dbReference type="KEGG" id="cbol:CGC65_07745"/>